<dbReference type="OrthoDB" id="1564555at2759"/>
<dbReference type="STRING" id="599839.J4G521"/>
<organism evidence="3 4">
    <name type="scientific">Fibroporia radiculosa</name>
    <dbReference type="NCBI Taxonomy" id="599839"/>
    <lineage>
        <taxon>Eukaryota</taxon>
        <taxon>Fungi</taxon>
        <taxon>Dikarya</taxon>
        <taxon>Basidiomycota</taxon>
        <taxon>Agaricomycotina</taxon>
        <taxon>Agaricomycetes</taxon>
        <taxon>Polyporales</taxon>
        <taxon>Fibroporiaceae</taxon>
        <taxon>Fibroporia</taxon>
    </lineage>
</organism>
<accession>J4G521</accession>
<evidence type="ECO:0000313" key="3">
    <source>
        <dbReference type="EMBL" id="CCM01278.1"/>
    </source>
</evidence>
<dbReference type="GO" id="GO:0051087">
    <property type="term" value="F:protein-folding chaperone binding"/>
    <property type="evidence" value="ECO:0007669"/>
    <property type="project" value="TreeGrafter"/>
</dbReference>
<dbReference type="PROSITE" id="PS51203">
    <property type="entry name" value="CS"/>
    <property type="match status" value="1"/>
</dbReference>
<name>J4G521_9APHY</name>
<protein>
    <recommendedName>
        <fullName evidence="2">CS domain-containing protein</fullName>
    </recommendedName>
</protein>
<dbReference type="GO" id="GO:0005634">
    <property type="term" value="C:nucleus"/>
    <property type="evidence" value="ECO:0007669"/>
    <property type="project" value="TreeGrafter"/>
</dbReference>
<dbReference type="InterPro" id="IPR045250">
    <property type="entry name" value="p23-like"/>
</dbReference>
<dbReference type="EMBL" id="HE797026">
    <property type="protein sequence ID" value="CCM01278.1"/>
    <property type="molecule type" value="Genomic_DNA"/>
</dbReference>
<dbReference type="PANTHER" id="PTHR22932">
    <property type="entry name" value="TELOMERASE-BINDING PROTEIN P23 HSP90 CO-CHAPERONE"/>
    <property type="match status" value="1"/>
</dbReference>
<dbReference type="GO" id="GO:0006457">
    <property type="term" value="P:protein folding"/>
    <property type="evidence" value="ECO:0007669"/>
    <property type="project" value="TreeGrafter"/>
</dbReference>
<gene>
    <name evidence="3" type="ORF">FIBRA_03327</name>
</gene>
<dbReference type="GeneID" id="24096189"/>
<evidence type="ECO:0000256" key="1">
    <source>
        <dbReference type="ARBA" id="ARBA00025733"/>
    </source>
</evidence>
<dbReference type="Gene3D" id="2.60.40.790">
    <property type="match status" value="1"/>
</dbReference>
<sequence>MQAPALPASTPRRLLQNSGAFDHLRLLLDLPLSSTSPTTMAVHPEVLWAQRSSETDDSKNVLYITVNLPDVKPETLEYNLTSTSISFKAKAGNAEKGLEERDYAFNLDFYGEVVPEESHKSLSSRSLTLVLRKKEKQAEYWPRLMKEKIKTPFVKTDFSKWVDEDEQDGQGTVVDEDLDMGGMGGMPGMGGMGGMPGMGGMGGMPGMGGMGGMDFEQASDEFLSPPMCFGAHSTLDDEVDGRERCRRLGRCGSVWR</sequence>
<comment type="similarity">
    <text evidence="1">Belongs to the p23/wos2 family.</text>
</comment>
<dbReference type="HOGENOM" id="CLU_078883_0_0_1"/>
<dbReference type="GO" id="GO:0005829">
    <property type="term" value="C:cytosol"/>
    <property type="evidence" value="ECO:0007669"/>
    <property type="project" value="TreeGrafter"/>
</dbReference>
<proteinExistence type="inferred from homology"/>
<feature type="domain" description="CS" evidence="2">
    <location>
        <begin position="41"/>
        <end position="145"/>
    </location>
</feature>
<dbReference type="RefSeq" id="XP_012180561.1">
    <property type="nucleotide sequence ID" value="XM_012325171.1"/>
</dbReference>
<dbReference type="PANTHER" id="PTHR22932:SF1">
    <property type="entry name" value="CO-CHAPERONE PROTEIN DAF-41"/>
    <property type="match status" value="1"/>
</dbReference>
<dbReference type="Pfam" id="PF04969">
    <property type="entry name" value="CS"/>
    <property type="match status" value="1"/>
</dbReference>
<dbReference type="InParanoid" id="J4G521"/>
<dbReference type="GO" id="GO:0051131">
    <property type="term" value="P:chaperone-mediated protein complex assembly"/>
    <property type="evidence" value="ECO:0007669"/>
    <property type="project" value="TreeGrafter"/>
</dbReference>
<dbReference type="GO" id="GO:0051879">
    <property type="term" value="F:Hsp90 protein binding"/>
    <property type="evidence" value="ECO:0007669"/>
    <property type="project" value="InterPro"/>
</dbReference>
<dbReference type="SUPFAM" id="SSF49764">
    <property type="entry name" value="HSP20-like chaperones"/>
    <property type="match status" value="1"/>
</dbReference>
<dbReference type="InterPro" id="IPR008978">
    <property type="entry name" value="HSP20-like_chaperone"/>
</dbReference>
<dbReference type="FunFam" id="2.60.40.790:FF:000013">
    <property type="entry name" value="Very-long-chain (3R)-3-hydroxyacyl-CoA dehydratase"/>
    <property type="match status" value="1"/>
</dbReference>
<evidence type="ECO:0000259" key="2">
    <source>
        <dbReference type="PROSITE" id="PS51203"/>
    </source>
</evidence>
<dbReference type="FunCoup" id="J4G521">
    <property type="interactions" value="693"/>
</dbReference>
<reference evidence="3 4" key="1">
    <citation type="journal article" date="2012" name="Appl. Environ. Microbiol.">
        <title>Short-read sequencing for genomic analysis of the brown rot fungus Fibroporia radiculosa.</title>
        <authorList>
            <person name="Tang J.D."/>
            <person name="Perkins A.D."/>
            <person name="Sonstegard T.S."/>
            <person name="Schroeder S.G."/>
            <person name="Burgess S.C."/>
            <person name="Diehl S.V."/>
        </authorList>
    </citation>
    <scope>NUCLEOTIDE SEQUENCE [LARGE SCALE GENOMIC DNA]</scope>
    <source>
        <strain evidence="3 4">TFFH 294</strain>
    </source>
</reference>
<dbReference type="InterPro" id="IPR007052">
    <property type="entry name" value="CS_dom"/>
</dbReference>
<keyword evidence="4" id="KW-1185">Reference proteome</keyword>
<evidence type="ECO:0000313" key="4">
    <source>
        <dbReference type="Proteomes" id="UP000006352"/>
    </source>
</evidence>
<dbReference type="Proteomes" id="UP000006352">
    <property type="component" value="Unassembled WGS sequence"/>
</dbReference>
<dbReference type="AlphaFoldDB" id="J4G521"/>
<dbReference type="CDD" id="cd06465">
    <property type="entry name" value="p23_hB-ind1_like"/>
    <property type="match status" value="1"/>
</dbReference>